<keyword evidence="12" id="KW-1185">Reference proteome</keyword>
<feature type="compositionally biased region" description="Polar residues" evidence="8">
    <location>
        <begin position="414"/>
        <end position="424"/>
    </location>
</feature>
<organism evidence="11 12">
    <name type="scientific">Venustampulla echinocandica</name>
    <dbReference type="NCBI Taxonomy" id="2656787"/>
    <lineage>
        <taxon>Eukaryota</taxon>
        <taxon>Fungi</taxon>
        <taxon>Dikarya</taxon>
        <taxon>Ascomycota</taxon>
        <taxon>Pezizomycotina</taxon>
        <taxon>Leotiomycetes</taxon>
        <taxon>Helotiales</taxon>
        <taxon>Pleuroascaceae</taxon>
        <taxon>Venustampulla</taxon>
    </lineage>
</organism>
<dbReference type="Pfam" id="PF21928">
    <property type="entry name" value="XLF_CC"/>
    <property type="match status" value="1"/>
</dbReference>
<dbReference type="PANTHER" id="PTHR32235">
    <property type="entry name" value="NON-HOMOLOGOUS END-JOINING FACTOR 1"/>
    <property type="match status" value="1"/>
</dbReference>
<comment type="similarity">
    <text evidence="6">Belongs to the XRCC4-XLF family. XLF subfamily.</text>
</comment>
<gene>
    <name evidence="11" type="ORF">BP5553_08710</name>
</gene>
<proteinExistence type="inferred from homology"/>
<dbReference type="CDD" id="cd22285">
    <property type="entry name" value="HD_XLF_N"/>
    <property type="match status" value="1"/>
</dbReference>
<feature type="domain" description="XLF-like coiled-coil region" evidence="10">
    <location>
        <begin position="128"/>
        <end position="179"/>
    </location>
</feature>
<comment type="caution">
    <text evidence="11">The sequence shown here is derived from an EMBL/GenBank/DDBJ whole genome shotgun (WGS) entry which is preliminary data.</text>
</comment>
<sequence>MAWKPLELSPSASAYLPPFLLSAAFDQGARSYTIHLTDLTHIWSESLSRSDIVRRSQEEGTSIDPSDDDQLHILLEKIKLGLERGNDTTSALTINLDDDRPVITLNLTVQLPGGLAPLEWPVQLSPAPQSLLTGQLTLPLLGAQQARMQELASIADLLKEKDHAIQKLLDKLESQGTDLAQVFPQAAGKHGRKLDRRGAEERVKGLKPFSLQAWRQALDTNKSHDPGQLISHVFAADGADALRIEAGEDQGSSAEGWWDNIKGITVNLESGKVTTNFSRPKPRKVTPPPKQKLPAPSRAEQSLKRAPKDQDGNASQEVGDFQVQSTPPHLRSKEKSPFPKPTINESTDSENDDLDAPSQRSKIPDSVPASQPPPRPAPPTPSSRKPKRLGAVGGKKSAPKPAVDEDITTEDDSSLPQKTPSRFDTTGDKKAKSKPLPRVEEGTNTEDEASPPRHLSKKSAANKGRKAPPKSSQAPAVDHDASTEDDISSPRNSSPDHQTPSAEISPKPAKGVLGKIGGKKRPPHQVGSSPPLSSGEKPTPTPVTPTKPKRGKLGQIGGKKKSKVEEDISIGAAVTEADESTHEKTPRKAKLGVIGKLREPKASTPIQHDASDEEVAVRGRRQVKEERPTTPEPRETSIERADKKRAQLKRELEEKAKAPPARKKRKF</sequence>
<feature type="region of interest" description="Disordered" evidence="8">
    <location>
        <begin position="272"/>
        <end position="667"/>
    </location>
</feature>
<dbReference type="GO" id="GO:0032807">
    <property type="term" value="C:DNA ligase IV complex"/>
    <property type="evidence" value="ECO:0007669"/>
    <property type="project" value="TreeGrafter"/>
</dbReference>
<dbReference type="RefSeq" id="XP_031866764.1">
    <property type="nucleotide sequence ID" value="XM_032017333.1"/>
</dbReference>
<evidence type="ECO:0000256" key="7">
    <source>
        <dbReference type="ARBA" id="ARBA00044529"/>
    </source>
</evidence>
<protein>
    <recommendedName>
        <fullName evidence="7">Non-homologous end-joining factor 1</fullName>
    </recommendedName>
</protein>
<dbReference type="GO" id="GO:0045027">
    <property type="term" value="F:DNA end binding"/>
    <property type="evidence" value="ECO:0007669"/>
    <property type="project" value="TreeGrafter"/>
</dbReference>
<dbReference type="Gene3D" id="2.170.210.10">
    <property type="entry name" value="DNA double-strand break repair and VJ recombination XRCC4, N-terminal"/>
    <property type="match status" value="1"/>
</dbReference>
<dbReference type="GeneID" id="43601559"/>
<keyword evidence="3" id="KW-0238">DNA-binding</keyword>
<dbReference type="PANTHER" id="PTHR32235:SF1">
    <property type="entry name" value="NON-HOMOLOGOUS END-JOINING FACTOR 1"/>
    <property type="match status" value="1"/>
</dbReference>
<keyword evidence="5" id="KW-0539">Nucleus</keyword>
<evidence type="ECO:0000256" key="1">
    <source>
        <dbReference type="ARBA" id="ARBA00004123"/>
    </source>
</evidence>
<dbReference type="OrthoDB" id="2155935at2759"/>
<evidence type="ECO:0000259" key="10">
    <source>
        <dbReference type="Pfam" id="PF21928"/>
    </source>
</evidence>
<evidence type="ECO:0000256" key="4">
    <source>
        <dbReference type="ARBA" id="ARBA00023204"/>
    </source>
</evidence>
<reference evidence="11 12" key="1">
    <citation type="journal article" date="2018" name="IMA Fungus">
        <title>IMA Genome-F 9: Draft genome sequence of Annulohypoxylon stygium, Aspergillus mulundensis, Berkeleyomyces basicola (syn. Thielaviopsis basicola), Ceratocystis smalleyi, two Cercospora beticola strains, Coleophoma cylindrospora, Fusarium fracticaudum, Phialophora cf. hyalina, and Morchella septimelata.</title>
        <authorList>
            <person name="Wingfield B.D."/>
            <person name="Bills G.F."/>
            <person name="Dong Y."/>
            <person name="Huang W."/>
            <person name="Nel W.J."/>
            <person name="Swalarsk-Parry B.S."/>
            <person name="Vaghefi N."/>
            <person name="Wilken P.M."/>
            <person name="An Z."/>
            <person name="de Beer Z.W."/>
            <person name="De Vos L."/>
            <person name="Chen L."/>
            <person name="Duong T.A."/>
            <person name="Gao Y."/>
            <person name="Hammerbacher A."/>
            <person name="Kikkert J.R."/>
            <person name="Li Y."/>
            <person name="Li H."/>
            <person name="Li K."/>
            <person name="Li Q."/>
            <person name="Liu X."/>
            <person name="Ma X."/>
            <person name="Naidoo K."/>
            <person name="Pethybridge S.J."/>
            <person name="Sun J."/>
            <person name="Steenkamp E.T."/>
            <person name="van der Nest M.A."/>
            <person name="van Wyk S."/>
            <person name="Wingfield M.J."/>
            <person name="Xiong C."/>
            <person name="Yue Q."/>
            <person name="Zhang X."/>
        </authorList>
    </citation>
    <scope>NUCLEOTIDE SEQUENCE [LARGE SCALE GENOMIC DNA]</scope>
    <source>
        <strain evidence="11 12">BP 5553</strain>
    </source>
</reference>
<dbReference type="InterPro" id="IPR053829">
    <property type="entry name" value="XLF-like_CC"/>
</dbReference>
<dbReference type="InterPro" id="IPR052287">
    <property type="entry name" value="NHEJ_factor"/>
</dbReference>
<evidence type="ECO:0000256" key="6">
    <source>
        <dbReference type="ARBA" id="ARBA00025747"/>
    </source>
</evidence>
<feature type="compositionally biased region" description="Pro residues" evidence="8">
    <location>
        <begin position="370"/>
        <end position="381"/>
    </location>
</feature>
<evidence type="ECO:0000256" key="5">
    <source>
        <dbReference type="ARBA" id="ARBA00023242"/>
    </source>
</evidence>
<comment type="subcellular location">
    <subcellularLocation>
        <location evidence="1">Nucleus</location>
    </subcellularLocation>
</comment>
<dbReference type="GO" id="GO:0006303">
    <property type="term" value="P:double-strand break repair via nonhomologous end joining"/>
    <property type="evidence" value="ECO:0007669"/>
    <property type="project" value="TreeGrafter"/>
</dbReference>
<evidence type="ECO:0000313" key="12">
    <source>
        <dbReference type="Proteomes" id="UP000254866"/>
    </source>
</evidence>
<feature type="compositionally biased region" description="Basic residues" evidence="8">
    <location>
        <begin position="547"/>
        <end position="562"/>
    </location>
</feature>
<feature type="domain" description="XLF-like N-terminal" evidence="9">
    <location>
        <begin position="3"/>
        <end position="125"/>
    </location>
</feature>
<evidence type="ECO:0000256" key="3">
    <source>
        <dbReference type="ARBA" id="ARBA00023125"/>
    </source>
</evidence>
<name>A0A370TF25_9HELO</name>
<feature type="compositionally biased region" description="Basic and acidic residues" evidence="8">
    <location>
        <begin position="622"/>
        <end position="657"/>
    </location>
</feature>
<dbReference type="InterPro" id="IPR038051">
    <property type="entry name" value="XRCC4-like_N_sf"/>
</dbReference>
<dbReference type="InterPro" id="IPR015381">
    <property type="entry name" value="XLF-like_N"/>
</dbReference>
<accession>A0A370TF25</accession>
<keyword evidence="2" id="KW-0227">DNA damage</keyword>
<keyword evidence="4" id="KW-0234">DNA repair</keyword>
<evidence type="ECO:0000256" key="8">
    <source>
        <dbReference type="SAM" id="MobiDB-lite"/>
    </source>
</evidence>
<feature type="compositionally biased region" description="Acidic residues" evidence="8">
    <location>
        <begin position="404"/>
        <end position="413"/>
    </location>
</feature>
<dbReference type="EMBL" id="NPIC01000009">
    <property type="protein sequence ID" value="RDL33271.1"/>
    <property type="molecule type" value="Genomic_DNA"/>
</dbReference>
<feature type="compositionally biased region" description="Basic and acidic residues" evidence="8">
    <location>
        <begin position="301"/>
        <end position="311"/>
    </location>
</feature>
<evidence type="ECO:0000313" key="11">
    <source>
        <dbReference type="EMBL" id="RDL33271.1"/>
    </source>
</evidence>
<feature type="compositionally biased region" description="Polar residues" evidence="8">
    <location>
        <begin position="312"/>
        <end position="327"/>
    </location>
</feature>
<feature type="compositionally biased region" description="Polar residues" evidence="8">
    <location>
        <begin position="489"/>
        <end position="502"/>
    </location>
</feature>
<evidence type="ECO:0000256" key="2">
    <source>
        <dbReference type="ARBA" id="ARBA00022763"/>
    </source>
</evidence>
<evidence type="ECO:0000259" key="9">
    <source>
        <dbReference type="Pfam" id="PF09302"/>
    </source>
</evidence>
<dbReference type="Pfam" id="PF09302">
    <property type="entry name" value="XLF"/>
    <property type="match status" value="1"/>
</dbReference>
<dbReference type="STRING" id="2656787.A0A370TF25"/>
<dbReference type="Proteomes" id="UP000254866">
    <property type="component" value="Unassembled WGS sequence"/>
</dbReference>
<dbReference type="AlphaFoldDB" id="A0A370TF25"/>